<feature type="compositionally biased region" description="Low complexity" evidence="1">
    <location>
        <begin position="180"/>
        <end position="192"/>
    </location>
</feature>
<reference evidence="2" key="1">
    <citation type="submission" date="2020-02" db="EMBL/GenBank/DDBJ databases">
        <authorList>
            <person name="Meier V. D."/>
        </authorList>
    </citation>
    <scope>NUCLEOTIDE SEQUENCE</scope>
    <source>
        <strain evidence="2">AVDCRST_MAG30</strain>
    </source>
</reference>
<gene>
    <name evidence="2" type="ORF">AVDCRST_MAG30-3801</name>
</gene>
<organism evidence="2">
    <name type="scientific">uncultured Solirubrobacteraceae bacterium</name>
    <dbReference type="NCBI Taxonomy" id="1162706"/>
    <lineage>
        <taxon>Bacteria</taxon>
        <taxon>Bacillati</taxon>
        <taxon>Actinomycetota</taxon>
        <taxon>Thermoleophilia</taxon>
        <taxon>Solirubrobacterales</taxon>
        <taxon>Solirubrobacteraceae</taxon>
        <taxon>environmental samples</taxon>
    </lineage>
</organism>
<dbReference type="AlphaFoldDB" id="A0A6J4TV53"/>
<name>A0A6J4TV53_9ACTN</name>
<feature type="compositionally biased region" description="Basic and acidic residues" evidence="1">
    <location>
        <begin position="1"/>
        <end position="11"/>
    </location>
</feature>
<dbReference type="EMBL" id="CADCVS010000502">
    <property type="protein sequence ID" value="CAA9531258.1"/>
    <property type="molecule type" value="Genomic_DNA"/>
</dbReference>
<feature type="compositionally biased region" description="Low complexity" evidence="1">
    <location>
        <begin position="25"/>
        <end position="36"/>
    </location>
</feature>
<accession>A0A6J4TV53</accession>
<dbReference type="GO" id="GO:0047360">
    <property type="term" value="F:undecaprenyl-phosphate galactose phosphotransferase activity"/>
    <property type="evidence" value="ECO:0007669"/>
    <property type="project" value="UniProtKB-EC"/>
</dbReference>
<feature type="non-terminal residue" evidence="2">
    <location>
        <position position="1"/>
    </location>
</feature>
<feature type="compositionally biased region" description="Low complexity" evidence="1">
    <location>
        <begin position="219"/>
        <end position="228"/>
    </location>
</feature>
<evidence type="ECO:0000256" key="1">
    <source>
        <dbReference type="SAM" id="MobiDB-lite"/>
    </source>
</evidence>
<feature type="region of interest" description="Disordered" evidence="1">
    <location>
        <begin position="1"/>
        <end position="52"/>
    </location>
</feature>
<protein>
    <submittedName>
        <fullName evidence="2">Exopolysaccharide biosynthesis polyprenyl glycosylphosphotransferase</fullName>
        <ecNumber evidence="2">2.7.8.6</ecNumber>
    </submittedName>
</protein>
<evidence type="ECO:0000313" key="2">
    <source>
        <dbReference type="EMBL" id="CAA9531258.1"/>
    </source>
</evidence>
<feature type="region of interest" description="Disordered" evidence="1">
    <location>
        <begin position="169"/>
        <end position="269"/>
    </location>
</feature>
<dbReference type="EC" id="2.7.8.6" evidence="2"/>
<feature type="non-terminal residue" evidence="2">
    <location>
        <position position="269"/>
    </location>
</feature>
<proteinExistence type="predicted"/>
<sequence>GEDADRHREPTHAAGHPRAGRRRAAPPGRAAQAPARPVLPPPDGDAAPRDALRLAAGARLRGAVREHLHGAHGQGPRPGPAGRVERLRRRDARHDLLRLPDHGAALRPLRALRRPRPAPRPAEDRLLALPGHRRGADLRRGQRRRVLELLHLLRDAGLRDRLRRLGPLPLRASHRRPAARRGLPAPGGARRLGQAHRGRRPRARRRGPLAGRDARLHLADPAARQRAALARRDRRPRAGARGPPGPGGHHRRPGLPAGEGGRARRPVPP</sequence>
<feature type="compositionally biased region" description="Basic residues" evidence="1">
    <location>
        <begin position="193"/>
        <end position="207"/>
    </location>
</feature>
<keyword evidence="2" id="KW-0808">Transferase</keyword>